<feature type="transmembrane region" description="Helical" evidence="1">
    <location>
        <begin position="32"/>
        <end position="53"/>
    </location>
</feature>
<comment type="caution">
    <text evidence="2">The sequence shown here is derived from an EMBL/GenBank/DDBJ whole genome shotgun (WGS) entry which is preliminary data.</text>
</comment>
<dbReference type="InterPro" id="IPR046125">
    <property type="entry name" value="DUF6122"/>
</dbReference>
<dbReference type="EMBL" id="VLLE01000009">
    <property type="protein sequence ID" value="TWI77680.1"/>
    <property type="molecule type" value="Genomic_DNA"/>
</dbReference>
<evidence type="ECO:0000313" key="3">
    <source>
        <dbReference type="Proteomes" id="UP000316167"/>
    </source>
</evidence>
<reference evidence="2 3" key="1">
    <citation type="journal article" date="2015" name="Stand. Genomic Sci.">
        <title>Genomic Encyclopedia of Bacterial and Archaeal Type Strains, Phase III: the genomes of soil and plant-associated and newly described type strains.</title>
        <authorList>
            <person name="Whitman W.B."/>
            <person name="Woyke T."/>
            <person name="Klenk H.P."/>
            <person name="Zhou Y."/>
            <person name="Lilburn T.G."/>
            <person name="Beck B.J."/>
            <person name="De Vos P."/>
            <person name="Vandamme P."/>
            <person name="Eisen J.A."/>
            <person name="Garrity G."/>
            <person name="Hugenholtz P."/>
            <person name="Kyrpides N.C."/>
        </authorList>
    </citation>
    <scope>NUCLEOTIDE SEQUENCE [LARGE SCALE GENOMIC DNA]</scope>
    <source>
        <strain evidence="2 3">CGMCC 1.7271</strain>
    </source>
</reference>
<gene>
    <name evidence="2" type="ORF">IQ13_4279</name>
</gene>
<feature type="transmembrane region" description="Helical" evidence="1">
    <location>
        <begin position="7"/>
        <end position="25"/>
    </location>
</feature>
<evidence type="ECO:0008006" key="4">
    <source>
        <dbReference type="Google" id="ProtNLM"/>
    </source>
</evidence>
<keyword evidence="1" id="KW-0812">Transmembrane</keyword>
<dbReference type="Pfam" id="PF19617">
    <property type="entry name" value="DUF6122"/>
    <property type="match status" value="1"/>
</dbReference>
<keyword evidence="3" id="KW-1185">Reference proteome</keyword>
<accession>A0A562SAM7</accession>
<protein>
    <recommendedName>
        <fullName evidence="4">LexA-binding, inner membrane-associated hydrolase</fullName>
    </recommendedName>
</protein>
<evidence type="ECO:0000313" key="2">
    <source>
        <dbReference type="EMBL" id="TWI77680.1"/>
    </source>
</evidence>
<keyword evidence="1" id="KW-1133">Transmembrane helix</keyword>
<evidence type="ECO:0000256" key="1">
    <source>
        <dbReference type="SAM" id="Phobius"/>
    </source>
</evidence>
<dbReference type="RefSeq" id="WP_144888730.1">
    <property type="nucleotide sequence ID" value="NZ_VLLE01000009.1"/>
</dbReference>
<organism evidence="2 3">
    <name type="scientific">Lacibacter cauensis</name>
    <dbReference type="NCBI Taxonomy" id="510947"/>
    <lineage>
        <taxon>Bacteria</taxon>
        <taxon>Pseudomonadati</taxon>
        <taxon>Bacteroidota</taxon>
        <taxon>Chitinophagia</taxon>
        <taxon>Chitinophagales</taxon>
        <taxon>Chitinophagaceae</taxon>
        <taxon>Lacibacter</taxon>
    </lineage>
</organism>
<feature type="transmembrane region" description="Helical" evidence="1">
    <location>
        <begin position="65"/>
        <end position="83"/>
    </location>
</feature>
<name>A0A562SAM7_9BACT</name>
<proteinExistence type="predicted"/>
<dbReference type="Proteomes" id="UP000316167">
    <property type="component" value="Unassembled WGS sequence"/>
</dbReference>
<keyword evidence="1" id="KW-0472">Membrane</keyword>
<dbReference type="AlphaFoldDB" id="A0A562SAM7"/>
<sequence>MEIVQKVIHYFLHFVFPLGITFVFFRKRWKQAYLVLLLTMLIDFDHLLATPFYHPCRCSIGFHPLHSYIAIVIYALLFLFPKFRIVSVGLLMHMATDYIDCIFISHTCK</sequence>